<feature type="compositionally biased region" description="Low complexity" evidence="1">
    <location>
        <begin position="137"/>
        <end position="146"/>
    </location>
</feature>
<keyword evidence="3" id="KW-1185">Reference proteome</keyword>
<feature type="compositionally biased region" description="Basic residues" evidence="1">
    <location>
        <begin position="1"/>
        <end position="10"/>
    </location>
</feature>
<feature type="compositionally biased region" description="Pro residues" evidence="1">
    <location>
        <begin position="1145"/>
        <end position="1160"/>
    </location>
</feature>
<feature type="compositionally biased region" description="Gly residues" evidence="1">
    <location>
        <begin position="337"/>
        <end position="351"/>
    </location>
</feature>
<feature type="compositionally biased region" description="Low complexity" evidence="1">
    <location>
        <begin position="664"/>
        <end position="675"/>
    </location>
</feature>
<organism evidence="2 3">
    <name type="scientific">Amphibalanus amphitrite</name>
    <name type="common">Striped barnacle</name>
    <name type="synonym">Balanus amphitrite</name>
    <dbReference type="NCBI Taxonomy" id="1232801"/>
    <lineage>
        <taxon>Eukaryota</taxon>
        <taxon>Metazoa</taxon>
        <taxon>Ecdysozoa</taxon>
        <taxon>Arthropoda</taxon>
        <taxon>Crustacea</taxon>
        <taxon>Multicrustacea</taxon>
        <taxon>Cirripedia</taxon>
        <taxon>Thoracica</taxon>
        <taxon>Thoracicalcarea</taxon>
        <taxon>Balanomorpha</taxon>
        <taxon>Balanoidea</taxon>
        <taxon>Balanidae</taxon>
        <taxon>Amphibalaninae</taxon>
        <taxon>Amphibalanus</taxon>
    </lineage>
</organism>
<feature type="region of interest" description="Disordered" evidence="1">
    <location>
        <begin position="388"/>
        <end position="428"/>
    </location>
</feature>
<dbReference type="OrthoDB" id="195679at2759"/>
<reference evidence="2 3" key="1">
    <citation type="submission" date="2019-07" db="EMBL/GenBank/DDBJ databases">
        <title>Draft genome assembly of a fouling barnacle, Amphibalanus amphitrite (Darwin, 1854): The first reference genome for Thecostraca.</title>
        <authorList>
            <person name="Kim W."/>
        </authorList>
    </citation>
    <scope>NUCLEOTIDE SEQUENCE [LARGE SCALE GENOMIC DNA]</scope>
    <source>
        <strain evidence="2">SNU_AA5</strain>
        <tissue evidence="2">Soma without cirri and trophi</tissue>
    </source>
</reference>
<feature type="compositionally biased region" description="Basic and acidic residues" evidence="1">
    <location>
        <begin position="820"/>
        <end position="831"/>
    </location>
</feature>
<feature type="region of interest" description="Disordered" evidence="1">
    <location>
        <begin position="1140"/>
        <end position="1161"/>
    </location>
</feature>
<feature type="compositionally biased region" description="Basic and acidic residues" evidence="1">
    <location>
        <begin position="554"/>
        <end position="570"/>
    </location>
</feature>
<dbReference type="EMBL" id="VIIS01001717">
    <property type="protein sequence ID" value="KAF0293844.1"/>
    <property type="molecule type" value="Genomic_DNA"/>
</dbReference>
<feature type="region of interest" description="Disordered" evidence="1">
    <location>
        <begin position="1315"/>
        <end position="1495"/>
    </location>
</feature>
<comment type="caution">
    <text evidence="2">The sequence shown here is derived from an EMBL/GenBank/DDBJ whole genome shotgun (WGS) entry which is preliminary data.</text>
</comment>
<feature type="compositionally biased region" description="Basic and acidic residues" evidence="1">
    <location>
        <begin position="507"/>
        <end position="521"/>
    </location>
</feature>
<evidence type="ECO:0000313" key="2">
    <source>
        <dbReference type="EMBL" id="KAF0293844.1"/>
    </source>
</evidence>
<proteinExistence type="predicted"/>
<feature type="region of interest" description="Disordered" evidence="1">
    <location>
        <begin position="501"/>
        <end position="587"/>
    </location>
</feature>
<feature type="compositionally biased region" description="Acidic residues" evidence="1">
    <location>
        <begin position="773"/>
        <end position="786"/>
    </location>
</feature>
<feature type="compositionally biased region" description="Low complexity" evidence="1">
    <location>
        <begin position="324"/>
        <end position="336"/>
    </location>
</feature>
<feature type="compositionally biased region" description="Basic and acidic residues" evidence="1">
    <location>
        <begin position="886"/>
        <end position="902"/>
    </location>
</feature>
<feature type="region of interest" description="Disordered" evidence="1">
    <location>
        <begin position="1182"/>
        <end position="1252"/>
    </location>
</feature>
<feature type="compositionally biased region" description="Basic residues" evidence="1">
    <location>
        <begin position="181"/>
        <end position="196"/>
    </location>
</feature>
<feature type="compositionally biased region" description="Low complexity" evidence="1">
    <location>
        <begin position="1400"/>
        <end position="1412"/>
    </location>
</feature>
<feature type="compositionally biased region" description="Polar residues" evidence="1">
    <location>
        <begin position="1463"/>
        <end position="1493"/>
    </location>
</feature>
<feature type="compositionally biased region" description="Low complexity" evidence="1">
    <location>
        <begin position="719"/>
        <end position="730"/>
    </location>
</feature>
<feature type="region of interest" description="Disordered" evidence="1">
    <location>
        <begin position="664"/>
        <end position="986"/>
    </location>
</feature>
<feature type="compositionally biased region" description="Polar residues" evidence="1">
    <location>
        <begin position="1184"/>
        <end position="1197"/>
    </location>
</feature>
<feature type="compositionally biased region" description="Low complexity" evidence="1">
    <location>
        <begin position="807"/>
        <end position="819"/>
    </location>
</feature>
<feature type="compositionally biased region" description="Low complexity" evidence="1">
    <location>
        <begin position="275"/>
        <end position="298"/>
    </location>
</feature>
<dbReference type="Proteomes" id="UP000440578">
    <property type="component" value="Unassembled WGS sequence"/>
</dbReference>
<feature type="compositionally biased region" description="Low complexity" evidence="1">
    <location>
        <begin position="1366"/>
        <end position="1377"/>
    </location>
</feature>
<feature type="compositionally biased region" description="Low complexity" evidence="1">
    <location>
        <begin position="66"/>
        <end position="94"/>
    </location>
</feature>
<evidence type="ECO:0000313" key="3">
    <source>
        <dbReference type="Proteomes" id="UP000440578"/>
    </source>
</evidence>
<feature type="compositionally biased region" description="Basic and acidic residues" evidence="1">
    <location>
        <begin position="761"/>
        <end position="770"/>
    </location>
</feature>
<protein>
    <submittedName>
        <fullName evidence="2">Uncharacterized protein</fullName>
    </submittedName>
</protein>
<gene>
    <name evidence="2" type="ORF">FJT64_008393</name>
</gene>
<feature type="compositionally biased region" description="Low complexity" evidence="1">
    <location>
        <begin position="920"/>
        <end position="931"/>
    </location>
</feature>
<sequence length="1531" mass="158143">MAKCPVKRRLQSVTARRPAADHRLAGSAPVLTGQTDVADPSVTAAPGARCDAASVGEPGPSAAEVSAGGATSTADGATSIPATAAAEEQTATAESRPEGGDPAAGGESPAAALPAESLTPAGPGSEPALETAPAPPSVSDRPPSDSGGPGESRQSGGETPAAGPDRQPAEGATAADTAPKHAGKARKSKKRRKKDAAKKSAISASVENIAAAAGPGAPESLDRGPQVGKNPHNGVAGAAAAPGGITPDSAEQTRPGEGGAAGAGEAACRGDRPEGASAAPGRAASPRAAAATPAGDSPGVNPQPDSAGEPIAADSRPENGVEPARTAAARDATEASTGGGAAGGAGGGGGRPAAEADAAARGFVSVVAVGAAGSTVVHTAGAAPVTVTTAADGERPTAASVASVEVTDAAGGGGGGTEPPPPPDEQEVDLVAPSSEEVEVVTDEKTNSVLVASGAGDDADRLCEAVESAVQTRDEVIHMKVGSGAPPESTSRLADYFAGLETPVPAGERRSRTPEVRHRSSPETAASADAKDDFDDGFDFGGGEGEEYPSIGYDHFDSDERYSVEEHESLSDASQEEQYTEEDLRGFGQPLDFTLSTILEESCEESDMDEKEARAAAAAENVASADPSELEKYFFFELGAGELEPPRIGNEESECSTEFLGTESDMSLSMSSQFSEITTDTDSTEVDPVEKAAARYQGHGNPLFRNESLRSVDSEVQTDGSGSVGSDSEGQPSPEQRRKKVPRARFRAQSGDLVGSGGEASGREISDKSDGTSSDEDLPQDPSDETAFEKSDGQFDTIKRRKKKKAPSAAAIAAAAAAAVKDRDTVSEKTRTASGELPTHPRLQTVAVAADATSGGVARDSILPQLEKTGEARQSRDSGFLGSSDDLLKESPAAREGTEIHQETAASRPVPDSSDEEALQSSSTTVSQRSTSGEEGATGGRRSATPKAGPSRDRLTASPAAGSPGRSPASKTRNKVIRKDSFNNWSSDEETNILMGRLRQFFRANILTPRPAAPSATPAAKPAQLLSFENELTRMMKSVPGINEAQVREIVEYLSSEDTWSDSYDSSDYTSSDFEGAYGTFNPGQPDFISQIQQQFSHQMTHKYSPAPPPPPTVPSVGAKANPADAVAMYDQMLGSLRGLSQEAAPPPPQPPQPPVPASPPMLAKVMQHVGDRLVALMHEVSSGGDSTSLSDHSPNLSARLPRSRDFFSESPYTSSPKVRRPTAVAAAVSNPDLTPGHSPGAPRSSYHLLKTAPPAASDDNILASLETASSPTGPRKSVGSAGSTGSIDFNRILRDSKRKKKKEFDSCHNLVEGRSEKDVEEGEPTLGRAEDKWTRLSGRVKSEGDVSVKSCGTGSTLTIGRPRSSEFSSSEQVDSDSTLRAADSYEKHLGQRTTPRWFSSRSSLGSKNSLNTSLSSETITARPEASDSEPEDKKSRRFLFNYKRRSSVPDTSAAEPGEAERSTTLPRSTTVSGSTDALPAQSSLSLPRSRVTSPHKAVHLGVSSLAADSVRSARYRAPGYRQAITDNGAL</sequence>
<feature type="region of interest" description="Disordered" evidence="1">
    <location>
        <begin position="1267"/>
        <end position="1288"/>
    </location>
</feature>
<feature type="region of interest" description="Disordered" evidence="1">
    <location>
        <begin position="1"/>
        <end position="357"/>
    </location>
</feature>
<feature type="compositionally biased region" description="Basic residues" evidence="1">
    <location>
        <begin position="737"/>
        <end position="746"/>
    </location>
</feature>
<evidence type="ECO:0000256" key="1">
    <source>
        <dbReference type="SAM" id="MobiDB-lite"/>
    </source>
</evidence>
<feature type="compositionally biased region" description="Basic and acidic residues" evidence="1">
    <location>
        <begin position="1329"/>
        <end position="1347"/>
    </location>
</feature>
<feature type="compositionally biased region" description="Low complexity" evidence="1">
    <location>
        <begin position="234"/>
        <end position="244"/>
    </location>
</feature>
<name>A0A6A4VQL0_AMPAM</name>
<accession>A0A6A4VQL0</accession>